<keyword evidence="3" id="KW-0732">Signal</keyword>
<reference evidence="6" key="1">
    <citation type="submission" date="2017-09" db="EMBL/GenBank/DDBJ databases">
        <title>Depth-based differentiation of microbial function through sediment-hosted aquifers and enrichment of novel symbionts in the deep terrestrial subsurface.</title>
        <authorList>
            <person name="Probst A.J."/>
            <person name="Ladd B."/>
            <person name="Jarett J.K."/>
            <person name="Geller-Mcgrath D.E."/>
            <person name="Sieber C.M.K."/>
            <person name="Emerson J.B."/>
            <person name="Anantharaman K."/>
            <person name="Thomas B.C."/>
            <person name="Malmstrom R."/>
            <person name="Stieglmeier M."/>
            <person name="Klingl A."/>
            <person name="Woyke T."/>
            <person name="Ryan C.M."/>
            <person name="Banfield J.F."/>
        </authorList>
    </citation>
    <scope>NUCLEOTIDE SEQUENCE [LARGE SCALE GENOMIC DNA]</scope>
</reference>
<feature type="region of interest" description="Disordered" evidence="2">
    <location>
        <begin position="194"/>
        <end position="227"/>
    </location>
</feature>
<name>A0A2H0YU37_9BACT</name>
<dbReference type="InterPro" id="IPR016047">
    <property type="entry name" value="M23ase_b-sheet_dom"/>
</dbReference>
<accession>A0A2H0YU37</accession>
<evidence type="ECO:0000256" key="2">
    <source>
        <dbReference type="SAM" id="MobiDB-lite"/>
    </source>
</evidence>
<evidence type="ECO:0000313" key="6">
    <source>
        <dbReference type="Proteomes" id="UP000228711"/>
    </source>
</evidence>
<dbReference type="Gene3D" id="2.70.70.10">
    <property type="entry name" value="Glucose Permease (Domain IIA)"/>
    <property type="match status" value="1"/>
</dbReference>
<evidence type="ECO:0000313" key="5">
    <source>
        <dbReference type="EMBL" id="PIS42008.1"/>
    </source>
</evidence>
<dbReference type="GO" id="GO:0004222">
    <property type="term" value="F:metalloendopeptidase activity"/>
    <property type="evidence" value="ECO:0007669"/>
    <property type="project" value="TreeGrafter"/>
</dbReference>
<gene>
    <name evidence="5" type="ORF">COT25_00040</name>
</gene>
<dbReference type="InterPro" id="IPR011055">
    <property type="entry name" value="Dup_hybrid_motif"/>
</dbReference>
<dbReference type="PANTHER" id="PTHR21666">
    <property type="entry name" value="PEPTIDASE-RELATED"/>
    <property type="match status" value="1"/>
</dbReference>
<evidence type="ECO:0000256" key="1">
    <source>
        <dbReference type="SAM" id="Coils"/>
    </source>
</evidence>
<dbReference type="Pfam" id="PF01551">
    <property type="entry name" value="Peptidase_M23"/>
    <property type="match status" value="1"/>
</dbReference>
<feature type="domain" description="M23ase beta-sheet core" evidence="4">
    <location>
        <begin position="326"/>
        <end position="443"/>
    </location>
</feature>
<sequence>MEIKTQRKKIAYAVFCLTVAFFCISGAQAFTAAEDLAATQIQEPQTSPEIENLNQEIDSQKAKAQEIEEKRKALEAQLNSVQRETYSLQRQISTIDNQIQDTEFEIQKKVIELDQHRLEIERLSQLITEKEKSMDESKVRLASLVRVIDERDRESKLYTFFSRDSFSSYLDDMQSAADLQVRVQSEVKDLKRAKEDLDTQKTEQEEKTKELEEAQAALERNQETLSQQKTYQQDLYQQSKDREVPYQQLVNQIKQEEDYANTQVRSLENAVRDRLFQLNKGLISNENVPLAWPVIKAGLNAASCQSMQTCSAIYHDPNYYSVFGRYHSAVDVPIPQSSLVYAPADGYITGLIPGYIGNGGLSILTIQHTDDQGLVTDMKTRFLHMSGFLVKYNPDQPQFVRKGDVIGYSGGKCGTMGAGTCGVHTTGPHLHFEVWVGSSVVNPLNYLP</sequence>
<protein>
    <recommendedName>
        <fullName evidence="4">M23ase beta-sheet core domain-containing protein</fullName>
    </recommendedName>
</protein>
<proteinExistence type="predicted"/>
<dbReference type="Proteomes" id="UP000228711">
    <property type="component" value="Unassembled WGS sequence"/>
</dbReference>
<dbReference type="EMBL" id="PEXV01000002">
    <property type="protein sequence ID" value="PIS42008.1"/>
    <property type="molecule type" value="Genomic_DNA"/>
</dbReference>
<dbReference type="Gene3D" id="6.10.250.3150">
    <property type="match status" value="1"/>
</dbReference>
<dbReference type="CDD" id="cd12797">
    <property type="entry name" value="M23_peptidase"/>
    <property type="match status" value="1"/>
</dbReference>
<dbReference type="SUPFAM" id="SSF51261">
    <property type="entry name" value="Duplicated hybrid motif"/>
    <property type="match status" value="1"/>
</dbReference>
<dbReference type="AlphaFoldDB" id="A0A2H0YU37"/>
<feature type="compositionally biased region" description="Basic and acidic residues" evidence="2">
    <location>
        <begin position="194"/>
        <end position="212"/>
    </location>
</feature>
<feature type="signal peptide" evidence="3">
    <location>
        <begin position="1"/>
        <end position="32"/>
    </location>
</feature>
<feature type="coiled-coil region" evidence="1">
    <location>
        <begin position="50"/>
        <end position="140"/>
    </location>
</feature>
<keyword evidence="1" id="KW-0175">Coiled coil</keyword>
<organism evidence="5 6">
    <name type="scientific">Candidatus Kerfeldbacteria bacterium CG08_land_8_20_14_0_20_42_7</name>
    <dbReference type="NCBI Taxonomy" id="2014245"/>
    <lineage>
        <taxon>Bacteria</taxon>
        <taxon>Candidatus Kerfeldiibacteriota</taxon>
    </lineage>
</organism>
<comment type="caution">
    <text evidence="5">The sequence shown here is derived from an EMBL/GenBank/DDBJ whole genome shotgun (WGS) entry which is preliminary data.</text>
</comment>
<dbReference type="InterPro" id="IPR050570">
    <property type="entry name" value="Cell_wall_metabolism_enzyme"/>
</dbReference>
<evidence type="ECO:0000256" key="3">
    <source>
        <dbReference type="SAM" id="SignalP"/>
    </source>
</evidence>
<feature type="chain" id="PRO_5013655225" description="M23ase beta-sheet core domain-containing protein" evidence="3">
    <location>
        <begin position="33"/>
        <end position="448"/>
    </location>
</feature>
<evidence type="ECO:0000259" key="4">
    <source>
        <dbReference type="Pfam" id="PF01551"/>
    </source>
</evidence>
<dbReference type="PANTHER" id="PTHR21666:SF286">
    <property type="entry name" value="LIPOPROTEIN NLPD"/>
    <property type="match status" value="1"/>
</dbReference>